<organism evidence="1 2">
    <name type="scientific">Moraxella canis</name>
    <dbReference type="NCBI Taxonomy" id="90239"/>
    <lineage>
        <taxon>Bacteria</taxon>
        <taxon>Pseudomonadati</taxon>
        <taxon>Pseudomonadota</taxon>
        <taxon>Gammaproteobacteria</taxon>
        <taxon>Moraxellales</taxon>
        <taxon>Moraxellaceae</taxon>
        <taxon>Moraxella</taxon>
    </lineage>
</organism>
<proteinExistence type="predicted"/>
<dbReference type="RefSeq" id="WP_114801206.1">
    <property type="nucleotide sequence ID" value="NZ_CP139961.1"/>
</dbReference>
<evidence type="ECO:0000313" key="1">
    <source>
        <dbReference type="EMBL" id="WQE03860.1"/>
    </source>
</evidence>
<name>A0ABZ0WXV1_9GAMM</name>
<gene>
    <name evidence="1" type="ORF">U0021_09005</name>
</gene>
<evidence type="ECO:0000313" key="2">
    <source>
        <dbReference type="Proteomes" id="UP001324384"/>
    </source>
</evidence>
<dbReference type="Proteomes" id="UP001324384">
    <property type="component" value="Chromosome"/>
</dbReference>
<keyword evidence="2" id="KW-1185">Reference proteome</keyword>
<reference evidence="1 2" key="1">
    <citation type="submission" date="2023-12" db="EMBL/GenBank/DDBJ databases">
        <title>Genome sequencing and assembly of bacterial species from a model synthetic community.</title>
        <authorList>
            <person name="Hogle S.L."/>
        </authorList>
    </citation>
    <scope>NUCLEOTIDE SEQUENCE [LARGE SCALE GENOMIC DNA]</scope>
    <source>
        <strain evidence="1 2">HAMBI_2792</strain>
    </source>
</reference>
<dbReference type="EMBL" id="CP139961">
    <property type="protein sequence ID" value="WQE03860.1"/>
    <property type="molecule type" value="Genomic_DNA"/>
</dbReference>
<evidence type="ECO:0008006" key="3">
    <source>
        <dbReference type="Google" id="ProtNLM"/>
    </source>
</evidence>
<accession>A0ABZ0WXV1</accession>
<sequence>MPLYENAIQTIKNNLQQLQNGERPKFVAIGYFTDEQFAKINEFRIANDLPPLEQNEILYMGRHHFESRVKKDGYKISDLIQQITNAISENSKVIITQRMTAIQNQTPRNDGYGNLVTDRAIFELTTKKPRAELFSVIPKGDNNKPPK</sequence>
<protein>
    <recommendedName>
        <fullName evidence="3">Zeta toxin domain-containing protein</fullName>
    </recommendedName>
</protein>